<keyword evidence="10" id="KW-1133">Transmembrane helix</keyword>
<evidence type="ECO:0000256" key="1">
    <source>
        <dbReference type="ARBA" id="ARBA00000085"/>
    </source>
</evidence>
<keyword evidence="7" id="KW-0067">ATP-binding</keyword>
<keyword evidence="15" id="KW-1185">Reference proteome</keyword>
<proteinExistence type="predicted"/>
<evidence type="ECO:0000256" key="8">
    <source>
        <dbReference type="ARBA" id="ARBA00023012"/>
    </source>
</evidence>
<evidence type="ECO:0000256" key="4">
    <source>
        <dbReference type="ARBA" id="ARBA00022679"/>
    </source>
</evidence>
<dbReference type="Gene3D" id="3.30.565.10">
    <property type="entry name" value="Histidine kinase-like ATPase, C-terminal domain"/>
    <property type="match status" value="1"/>
</dbReference>
<dbReference type="EC" id="2.7.13.3" evidence="2"/>
<dbReference type="Pfam" id="PF07730">
    <property type="entry name" value="HisKA_3"/>
    <property type="match status" value="1"/>
</dbReference>
<dbReference type="SUPFAM" id="SSF55874">
    <property type="entry name" value="ATPase domain of HSP90 chaperone/DNA topoisomerase II/histidine kinase"/>
    <property type="match status" value="1"/>
</dbReference>
<dbReference type="InterPro" id="IPR055558">
    <property type="entry name" value="DUF7134"/>
</dbReference>
<keyword evidence="10" id="KW-0472">Membrane</keyword>
<evidence type="ECO:0000256" key="2">
    <source>
        <dbReference type="ARBA" id="ARBA00012438"/>
    </source>
</evidence>
<dbReference type="InterPro" id="IPR011712">
    <property type="entry name" value="Sig_transdc_His_kin_sub3_dim/P"/>
</dbReference>
<comment type="catalytic activity">
    <reaction evidence="1">
        <text>ATP + protein L-histidine = ADP + protein N-phospho-L-histidine.</text>
        <dbReference type="EC" id="2.7.13.3"/>
    </reaction>
</comment>
<gene>
    <name evidence="14" type="ORF">GCM10010361_66100</name>
</gene>
<comment type="caution">
    <text evidence="14">The sequence shown here is derived from an EMBL/GenBank/DDBJ whole genome shotgun (WGS) entry which is preliminary data.</text>
</comment>
<feature type="domain" description="DUF7134" evidence="13">
    <location>
        <begin position="67"/>
        <end position="202"/>
    </location>
</feature>
<dbReference type="Pfam" id="PF02518">
    <property type="entry name" value="HATPase_c"/>
    <property type="match status" value="1"/>
</dbReference>
<feature type="domain" description="Histidine kinase/HSP90-like ATPase" evidence="11">
    <location>
        <begin position="335"/>
        <end position="425"/>
    </location>
</feature>
<evidence type="ECO:0000313" key="14">
    <source>
        <dbReference type="EMBL" id="GAA0491592.1"/>
    </source>
</evidence>
<evidence type="ECO:0000256" key="6">
    <source>
        <dbReference type="ARBA" id="ARBA00022777"/>
    </source>
</evidence>
<dbReference type="PANTHER" id="PTHR24421">
    <property type="entry name" value="NITRATE/NITRITE SENSOR PROTEIN NARX-RELATED"/>
    <property type="match status" value="1"/>
</dbReference>
<keyword evidence="4" id="KW-0808">Transferase</keyword>
<dbReference type="Pfam" id="PF23539">
    <property type="entry name" value="DUF7134"/>
    <property type="match status" value="1"/>
</dbReference>
<dbReference type="Gene3D" id="1.20.5.1930">
    <property type="match status" value="1"/>
</dbReference>
<accession>A0ABP3L1U0</accession>
<keyword evidence="3" id="KW-0597">Phosphoprotein</keyword>
<protein>
    <recommendedName>
        <fullName evidence="2">histidine kinase</fullName>
        <ecNumber evidence="2">2.7.13.3</ecNumber>
    </recommendedName>
</protein>
<dbReference type="PANTHER" id="PTHR24421:SF10">
    <property type="entry name" value="NITRATE_NITRITE SENSOR PROTEIN NARQ"/>
    <property type="match status" value="1"/>
</dbReference>
<feature type="transmembrane region" description="Helical" evidence="10">
    <location>
        <begin position="111"/>
        <end position="138"/>
    </location>
</feature>
<keyword evidence="10" id="KW-0812">Transmembrane</keyword>
<feature type="transmembrane region" description="Helical" evidence="10">
    <location>
        <begin position="82"/>
        <end position="105"/>
    </location>
</feature>
<dbReference type="EMBL" id="BAAABY010000048">
    <property type="protein sequence ID" value="GAA0491592.1"/>
    <property type="molecule type" value="Genomic_DNA"/>
</dbReference>
<evidence type="ECO:0000256" key="9">
    <source>
        <dbReference type="SAM" id="MobiDB-lite"/>
    </source>
</evidence>
<evidence type="ECO:0000313" key="15">
    <source>
        <dbReference type="Proteomes" id="UP001500909"/>
    </source>
</evidence>
<feature type="domain" description="Signal transduction histidine kinase subgroup 3 dimerisation and phosphoacceptor" evidence="12">
    <location>
        <begin position="230"/>
        <end position="293"/>
    </location>
</feature>
<evidence type="ECO:0000259" key="12">
    <source>
        <dbReference type="Pfam" id="PF07730"/>
    </source>
</evidence>
<dbReference type="CDD" id="cd16917">
    <property type="entry name" value="HATPase_UhpB-NarQ-NarX-like"/>
    <property type="match status" value="1"/>
</dbReference>
<dbReference type="InterPro" id="IPR050482">
    <property type="entry name" value="Sensor_HK_TwoCompSys"/>
</dbReference>
<dbReference type="InterPro" id="IPR036890">
    <property type="entry name" value="HATPase_C_sf"/>
</dbReference>
<name>A0ABP3L1U0_9ACTN</name>
<dbReference type="Proteomes" id="UP001500909">
    <property type="component" value="Unassembled WGS sequence"/>
</dbReference>
<evidence type="ECO:0000259" key="13">
    <source>
        <dbReference type="Pfam" id="PF23539"/>
    </source>
</evidence>
<evidence type="ECO:0000256" key="10">
    <source>
        <dbReference type="SAM" id="Phobius"/>
    </source>
</evidence>
<dbReference type="InterPro" id="IPR003594">
    <property type="entry name" value="HATPase_dom"/>
</dbReference>
<evidence type="ECO:0000259" key="11">
    <source>
        <dbReference type="Pfam" id="PF02518"/>
    </source>
</evidence>
<evidence type="ECO:0000256" key="5">
    <source>
        <dbReference type="ARBA" id="ARBA00022741"/>
    </source>
</evidence>
<keyword evidence="8" id="KW-0902">Two-component regulatory system</keyword>
<feature type="transmembrane region" description="Helical" evidence="10">
    <location>
        <begin position="145"/>
        <end position="164"/>
    </location>
</feature>
<keyword evidence="6" id="KW-0418">Kinase</keyword>
<sequence length="437" mass="45894">MSRKGDDGGCPRRPSGARCRKLPWSVGPTTEAVIVPAADARLSDGSGPREPPQPLEGRAVPSPRFAPLVDVALIGLSLLDAWVHLGTGGWLGAVCAAAAALALALRRRLPLLTLLLTLPAVLVADAKFAALAALYSFASSTRRRVLLALCVLALVAGAVASWPWPSPPHVDFWSAAGLASAGHKLVAATATVFLGQLVQARRDLSLRLAEISEARDHERLLLAQTVLAKERAQLAREMHDVVSHQVSLIAVRAGALQIGAGDPQVKEAASMVRRLSVQTLEELRHMVGVLRASGSRPTELTPQPSLADLQRLVNSSGIDAELRADLPDGLPAPVQRAVYRTIQEALTNVRKHAPGARATVRIRQESGAVQATVTNTAPTRPALPLPSASHGLVGLRQRAELLGGTVAAGPTADGGYEIRLRLPAKGATGDGRQPCDT</sequence>
<evidence type="ECO:0000256" key="3">
    <source>
        <dbReference type="ARBA" id="ARBA00022553"/>
    </source>
</evidence>
<keyword evidence="5" id="KW-0547">Nucleotide-binding</keyword>
<organism evidence="14 15">
    <name type="scientific">Streptomyces olivaceiscleroticus</name>
    <dbReference type="NCBI Taxonomy" id="68245"/>
    <lineage>
        <taxon>Bacteria</taxon>
        <taxon>Bacillati</taxon>
        <taxon>Actinomycetota</taxon>
        <taxon>Actinomycetes</taxon>
        <taxon>Kitasatosporales</taxon>
        <taxon>Streptomycetaceae</taxon>
        <taxon>Streptomyces</taxon>
    </lineage>
</organism>
<feature type="region of interest" description="Disordered" evidence="9">
    <location>
        <begin position="1"/>
        <end position="23"/>
    </location>
</feature>
<feature type="transmembrane region" description="Helical" evidence="10">
    <location>
        <begin position="176"/>
        <end position="198"/>
    </location>
</feature>
<evidence type="ECO:0000256" key="7">
    <source>
        <dbReference type="ARBA" id="ARBA00022840"/>
    </source>
</evidence>
<feature type="region of interest" description="Disordered" evidence="9">
    <location>
        <begin position="40"/>
        <end position="59"/>
    </location>
</feature>
<feature type="compositionally biased region" description="Basic and acidic residues" evidence="9">
    <location>
        <begin position="1"/>
        <end position="10"/>
    </location>
</feature>
<reference evidence="15" key="1">
    <citation type="journal article" date="2019" name="Int. J. Syst. Evol. Microbiol.">
        <title>The Global Catalogue of Microorganisms (GCM) 10K type strain sequencing project: providing services to taxonomists for standard genome sequencing and annotation.</title>
        <authorList>
            <consortium name="The Broad Institute Genomics Platform"/>
            <consortium name="The Broad Institute Genome Sequencing Center for Infectious Disease"/>
            <person name="Wu L."/>
            <person name="Ma J."/>
        </authorList>
    </citation>
    <scope>NUCLEOTIDE SEQUENCE [LARGE SCALE GENOMIC DNA]</scope>
    <source>
        <strain evidence="15">JCM 4805</strain>
    </source>
</reference>